<dbReference type="GO" id="GO:0016020">
    <property type="term" value="C:membrane"/>
    <property type="evidence" value="ECO:0007669"/>
    <property type="project" value="UniProtKB-SubCell"/>
</dbReference>
<evidence type="ECO:0000256" key="7">
    <source>
        <dbReference type="ARBA" id="ARBA00049119"/>
    </source>
</evidence>
<proteinExistence type="inferred from homology"/>
<keyword evidence="12" id="KW-1185">Reference proteome</keyword>
<feature type="transmembrane region" description="Helical" evidence="9">
    <location>
        <begin position="344"/>
        <end position="367"/>
    </location>
</feature>
<dbReference type="GO" id="GO:0005351">
    <property type="term" value="F:carbohydrate:proton symporter activity"/>
    <property type="evidence" value="ECO:0007669"/>
    <property type="project" value="TreeGrafter"/>
</dbReference>
<gene>
    <name evidence="11" type="ORF">EHS25_003913</name>
</gene>
<feature type="transmembrane region" description="Helical" evidence="9">
    <location>
        <begin position="97"/>
        <end position="116"/>
    </location>
</feature>
<protein>
    <recommendedName>
        <fullName evidence="10">Major facilitator superfamily (MFS) profile domain-containing protein</fullName>
    </recommendedName>
</protein>
<keyword evidence="4 9" id="KW-0812">Transmembrane</keyword>
<evidence type="ECO:0000256" key="6">
    <source>
        <dbReference type="ARBA" id="ARBA00023136"/>
    </source>
</evidence>
<keyword evidence="5 9" id="KW-1133">Transmembrane helix</keyword>
<dbReference type="InterPro" id="IPR036259">
    <property type="entry name" value="MFS_trans_sf"/>
</dbReference>
<dbReference type="InterPro" id="IPR005828">
    <property type="entry name" value="MFS_sugar_transport-like"/>
</dbReference>
<evidence type="ECO:0000256" key="1">
    <source>
        <dbReference type="ARBA" id="ARBA00004141"/>
    </source>
</evidence>
<feature type="transmembrane region" description="Helical" evidence="9">
    <location>
        <begin position="24"/>
        <end position="42"/>
    </location>
</feature>
<evidence type="ECO:0000256" key="8">
    <source>
        <dbReference type="RuleBase" id="RU003346"/>
    </source>
</evidence>
<evidence type="ECO:0000256" key="5">
    <source>
        <dbReference type="ARBA" id="ARBA00022989"/>
    </source>
</evidence>
<evidence type="ECO:0000256" key="3">
    <source>
        <dbReference type="ARBA" id="ARBA00022448"/>
    </source>
</evidence>
<dbReference type="FunFam" id="1.20.1250.20:FF:000134">
    <property type="entry name" value="MFS sugar transporter protein"/>
    <property type="match status" value="1"/>
</dbReference>
<feature type="transmembrane region" description="Helical" evidence="9">
    <location>
        <begin position="379"/>
        <end position="401"/>
    </location>
</feature>
<keyword evidence="6 9" id="KW-0472">Membrane</keyword>
<comment type="similarity">
    <text evidence="2 8">Belongs to the major facilitator superfamily. Sugar transporter (TC 2.A.1.1) family.</text>
</comment>
<reference evidence="11 12" key="1">
    <citation type="submission" date="2018-11" db="EMBL/GenBank/DDBJ databases">
        <title>Genome sequence of Saitozyma podzolica DSM 27192.</title>
        <authorList>
            <person name="Aliyu H."/>
            <person name="Gorte O."/>
            <person name="Ochsenreither K."/>
        </authorList>
    </citation>
    <scope>NUCLEOTIDE SEQUENCE [LARGE SCALE GENOMIC DNA]</scope>
    <source>
        <strain evidence="11 12">DSM 27192</strain>
    </source>
</reference>
<evidence type="ECO:0000256" key="9">
    <source>
        <dbReference type="SAM" id="Phobius"/>
    </source>
</evidence>
<comment type="catalytic activity">
    <reaction evidence="7">
        <text>myo-inositol(out) + H(+)(out) = myo-inositol(in) + H(+)(in)</text>
        <dbReference type="Rhea" id="RHEA:60364"/>
        <dbReference type="ChEBI" id="CHEBI:15378"/>
        <dbReference type="ChEBI" id="CHEBI:17268"/>
    </reaction>
</comment>
<dbReference type="OrthoDB" id="6133115at2759"/>
<dbReference type="PANTHER" id="PTHR48022">
    <property type="entry name" value="PLASTIDIC GLUCOSE TRANSPORTER 4"/>
    <property type="match status" value="1"/>
</dbReference>
<evidence type="ECO:0000313" key="11">
    <source>
        <dbReference type="EMBL" id="RSH85772.1"/>
    </source>
</evidence>
<dbReference type="InterPro" id="IPR050360">
    <property type="entry name" value="MFS_Sugar_Transporters"/>
</dbReference>
<dbReference type="AlphaFoldDB" id="A0A427Y3W8"/>
<dbReference type="PROSITE" id="PS50850">
    <property type="entry name" value="MFS"/>
    <property type="match status" value="1"/>
</dbReference>
<dbReference type="SUPFAM" id="SSF103473">
    <property type="entry name" value="MFS general substrate transporter"/>
    <property type="match status" value="1"/>
</dbReference>
<evidence type="ECO:0000256" key="2">
    <source>
        <dbReference type="ARBA" id="ARBA00010992"/>
    </source>
</evidence>
<dbReference type="InterPro" id="IPR003663">
    <property type="entry name" value="Sugar/inositol_transpt"/>
</dbReference>
<accession>A0A427Y3W8</accession>
<feature type="domain" description="Major facilitator superfamily (MFS) profile" evidence="10">
    <location>
        <begin position="29"/>
        <end position="466"/>
    </location>
</feature>
<dbReference type="EMBL" id="RSCD01000019">
    <property type="protein sequence ID" value="RSH85772.1"/>
    <property type="molecule type" value="Genomic_DNA"/>
</dbReference>
<sequence length="523" mass="58095">MSNKFHYAQYIPADYRWYKHRSHWLLIFWIGLYLLGNCANGYDGAMVNGLQLLPEWQNSFHHPVGSTLGLLGAIQNIGSLGSIPVAPLWNDRFGRRLTVMLGGSLMLTGAVLQATSKNIGWFMGGRALLGFGGGFNNNADPLMVIELCYPSQRPPIAGAYNSFVNVGSIIAAATTFGTYYITNSEWSWRLPVLIQIVPTAIQWSLIMFGPESPRWLIGKGKDEQALKILAKYHGGGDPNHPLVIYEYEEMRKAIAEEHDNKVGWTHLFKTPGMRKRSFTMMVLAVSGQWSGNAMISYYLNQVLTTVGVTDKPSQLGINLSLSICNWISGVTGALNAERFGRRRIFLVSSFSMLLMFIGITACSAQYVNHHTIAAGKTTVLFIYLFTVSYAFAWSSILALYVTEISPFSIRSKAHSLFAITQASMQTFNQYVNPIAFLALGWKYYLVFVGVIVCICVFVYFFVPETRGHTLEETALLFDGLAAVKELQGRADERTAKAAVDQPGDKDKDVFIEHREHVGGASLV</sequence>
<dbReference type="PANTHER" id="PTHR48022:SF64">
    <property type="entry name" value="MAJOR FACILITATOR SUPERFAMILY (MFS) PROFILE DOMAIN-CONTAINING PROTEIN"/>
    <property type="match status" value="1"/>
</dbReference>
<evidence type="ECO:0000259" key="10">
    <source>
        <dbReference type="PROSITE" id="PS50850"/>
    </source>
</evidence>
<evidence type="ECO:0000313" key="12">
    <source>
        <dbReference type="Proteomes" id="UP000279259"/>
    </source>
</evidence>
<comment type="subcellular location">
    <subcellularLocation>
        <location evidence="1">Membrane</location>
        <topology evidence="1">Multi-pass membrane protein</topology>
    </subcellularLocation>
</comment>
<comment type="caution">
    <text evidence="11">The sequence shown here is derived from an EMBL/GenBank/DDBJ whole genome shotgun (WGS) entry which is preliminary data.</text>
</comment>
<feature type="transmembrane region" description="Helical" evidence="9">
    <location>
        <begin position="443"/>
        <end position="462"/>
    </location>
</feature>
<dbReference type="NCBIfam" id="TIGR00879">
    <property type="entry name" value="SP"/>
    <property type="match status" value="1"/>
</dbReference>
<name>A0A427Y3W8_9TREE</name>
<dbReference type="Gene3D" id="1.20.1250.20">
    <property type="entry name" value="MFS general substrate transporter like domains"/>
    <property type="match status" value="1"/>
</dbReference>
<evidence type="ECO:0000256" key="4">
    <source>
        <dbReference type="ARBA" id="ARBA00022692"/>
    </source>
</evidence>
<dbReference type="PROSITE" id="PS00216">
    <property type="entry name" value="SUGAR_TRANSPORT_1"/>
    <property type="match status" value="1"/>
</dbReference>
<dbReference type="Proteomes" id="UP000279259">
    <property type="component" value="Unassembled WGS sequence"/>
</dbReference>
<dbReference type="Pfam" id="PF00083">
    <property type="entry name" value="Sugar_tr"/>
    <property type="match status" value="1"/>
</dbReference>
<dbReference type="InterPro" id="IPR005829">
    <property type="entry name" value="Sugar_transporter_CS"/>
</dbReference>
<keyword evidence="3 8" id="KW-0813">Transport</keyword>
<dbReference type="InterPro" id="IPR020846">
    <property type="entry name" value="MFS_dom"/>
</dbReference>
<organism evidence="11 12">
    <name type="scientific">Saitozyma podzolica</name>
    <dbReference type="NCBI Taxonomy" id="1890683"/>
    <lineage>
        <taxon>Eukaryota</taxon>
        <taxon>Fungi</taxon>
        <taxon>Dikarya</taxon>
        <taxon>Basidiomycota</taxon>
        <taxon>Agaricomycotina</taxon>
        <taxon>Tremellomycetes</taxon>
        <taxon>Tremellales</taxon>
        <taxon>Trimorphomycetaceae</taxon>
        <taxon>Saitozyma</taxon>
    </lineage>
</organism>